<dbReference type="InterPro" id="IPR036365">
    <property type="entry name" value="PGBD-like_sf"/>
</dbReference>
<keyword evidence="3" id="KW-1185">Reference proteome</keyword>
<evidence type="ECO:0000313" key="3">
    <source>
        <dbReference type="Proteomes" id="UP001180536"/>
    </source>
</evidence>
<dbReference type="Gene3D" id="1.20.141.10">
    <property type="entry name" value="Chitosanase, subunit A, domain 1"/>
    <property type="match status" value="1"/>
</dbReference>
<proteinExistence type="predicted"/>
<comment type="caution">
    <text evidence="2">The sequence shown here is derived from an EMBL/GenBank/DDBJ whole genome shotgun (WGS) entry which is preliminary data.</text>
</comment>
<dbReference type="EC" id="3.2.1.132" evidence="2"/>
<reference evidence="2 3" key="1">
    <citation type="submission" date="2023-07" db="EMBL/GenBank/DDBJ databases">
        <title>Sorghum-associated microbial communities from plants grown in Nebraska, USA.</title>
        <authorList>
            <person name="Schachtman D."/>
        </authorList>
    </citation>
    <scope>NUCLEOTIDE SEQUENCE [LARGE SCALE GENOMIC DNA]</scope>
    <source>
        <strain evidence="2 3">BE310</strain>
    </source>
</reference>
<sequence>MPNVMTREVACIRCDAEAAFTRSLGFVVQGCQPIPNKPGRCELSFFDPRLEGMAASAAPPPPAAVTATLAALPAAPLTGIQQRTAQAIINLFETSQVLGDYGRVTVLAGDAGHLSFGRSQTSLGSGNLAKLVERYVANPAARWASRLVAYLPRLQALDVALDGDELLKNFLRASADDPVMRDVQDRFFDEIYWQAAERAAARVGLRLPLGLAVVYDSQVHGSWALLRDRTLAAIGSPGQAGERDWLRRYVEERRSWLANHSNPLLRKTVYRMDTMQRLMDLGAWALELPLVVQGQEISMATLSGSPPGCWDGPLPGSRPLALQQPMLKGLDVRLVQVGLSEHGFDVRADALFGAGLRNAILAWQMREGLPLTGTLEAATVLALAAR</sequence>
<dbReference type="InterPro" id="IPR002477">
    <property type="entry name" value="Peptidoglycan-bd-like"/>
</dbReference>
<feature type="domain" description="Peptidoglycan binding-like" evidence="1">
    <location>
        <begin position="329"/>
        <end position="383"/>
    </location>
</feature>
<protein>
    <submittedName>
        <fullName evidence="2">Chitosanase</fullName>
        <ecNumber evidence="2">3.2.1.132</ecNumber>
    </submittedName>
</protein>
<dbReference type="InterPro" id="IPR023346">
    <property type="entry name" value="Lysozyme-like_dom_sf"/>
</dbReference>
<dbReference type="Gene3D" id="1.10.101.10">
    <property type="entry name" value="PGBD-like superfamily/PGBD"/>
    <property type="match status" value="1"/>
</dbReference>
<dbReference type="InterPro" id="IPR000400">
    <property type="entry name" value="Glyco_hydro_46"/>
</dbReference>
<organism evidence="2 3">
    <name type="scientific">Pelomonas aquatica</name>
    <dbReference type="NCBI Taxonomy" id="431058"/>
    <lineage>
        <taxon>Bacteria</taxon>
        <taxon>Pseudomonadati</taxon>
        <taxon>Pseudomonadota</taxon>
        <taxon>Betaproteobacteria</taxon>
        <taxon>Burkholderiales</taxon>
        <taxon>Sphaerotilaceae</taxon>
        <taxon>Roseateles</taxon>
    </lineage>
</organism>
<accession>A0ABU1Z2E2</accession>
<dbReference type="Pfam" id="PF01374">
    <property type="entry name" value="Glyco_hydro_46"/>
    <property type="match status" value="1"/>
</dbReference>
<gene>
    <name evidence="2" type="ORF">J2X16_000096</name>
</gene>
<keyword evidence="2" id="KW-0326">Glycosidase</keyword>
<dbReference type="EMBL" id="JAVDXQ010000001">
    <property type="protein sequence ID" value="MDR7294775.1"/>
    <property type="molecule type" value="Genomic_DNA"/>
</dbReference>
<evidence type="ECO:0000313" key="2">
    <source>
        <dbReference type="EMBL" id="MDR7294775.1"/>
    </source>
</evidence>
<dbReference type="InterPro" id="IPR036366">
    <property type="entry name" value="PGBDSf"/>
</dbReference>
<evidence type="ECO:0000259" key="1">
    <source>
        <dbReference type="Pfam" id="PF01471"/>
    </source>
</evidence>
<dbReference type="SUPFAM" id="SSF47090">
    <property type="entry name" value="PGBD-like"/>
    <property type="match status" value="1"/>
</dbReference>
<dbReference type="SUPFAM" id="SSF53955">
    <property type="entry name" value="Lysozyme-like"/>
    <property type="match status" value="1"/>
</dbReference>
<name>A0ABU1Z2E2_9BURK</name>
<dbReference type="Proteomes" id="UP001180536">
    <property type="component" value="Unassembled WGS sequence"/>
</dbReference>
<dbReference type="GO" id="GO:0016977">
    <property type="term" value="F:chitosanase activity"/>
    <property type="evidence" value="ECO:0007669"/>
    <property type="project" value="UniProtKB-EC"/>
</dbReference>
<keyword evidence="2" id="KW-0378">Hydrolase</keyword>
<dbReference type="Pfam" id="PF01471">
    <property type="entry name" value="PG_binding_1"/>
    <property type="match status" value="1"/>
</dbReference>
<dbReference type="RefSeq" id="WP_200956075.1">
    <property type="nucleotide sequence ID" value="NZ_JAVDXQ010000001.1"/>
</dbReference>